<dbReference type="OrthoDB" id="1112980at2759"/>
<feature type="compositionally biased region" description="Acidic residues" evidence="1">
    <location>
        <begin position="218"/>
        <end position="227"/>
    </location>
</feature>
<dbReference type="Pfam" id="PF15370">
    <property type="entry name" value="NOPCHAP1"/>
    <property type="match status" value="1"/>
</dbReference>
<feature type="compositionally biased region" description="Low complexity" evidence="1">
    <location>
        <begin position="37"/>
        <end position="60"/>
    </location>
</feature>
<feature type="region of interest" description="Disordered" evidence="1">
    <location>
        <begin position="218"/>
        <end position="278"/>
    </location>
</feature>
<accession>A0A2B7WU12</accession>
<organism evidence="2 3">
    <name type="scientific">Blastomyces parvus</name>
    <dbReference type="NCBI Taxonomy" id="2060905"/>
    <lineage>
        <taxon>Eukaryota</taxon>
        <taxon>Fungi</taxon>
        <taxon>Dikarya</taxon>
        <taxon>Ascomycota</taxon>
        <taxon>Pezizomycotina</taxon>
        <taxon>Eurotiomycetes</taxon>
        <taxon>Eurotiomycetidae</taxon>
        <taxon>Onygenales</taxon>
        <taxon>Ajellomycetaceae</taxon>
        <taxon>Blastomyces</taxon>
    </lineage>
</organism>
<dbReference type="AlphaFoldDB" id="A0A2B7WU12"/>
<evidence type="ECO:0000313" key="3">
    <source>
        <dbReference type="Proteomes" id="UP000224080"/>
    </source>
</evidence>
<reference evidence="2 3" key="1">
    <citation type="submission" date="2017-10" db="EMBL/GenBank/DDBJ databases">
        <title>Comparative genomics in systemic dimorphic fungi from Ajellomycetaceae.</title>
        <authorList>
            <person name="Munoz J.F."/>
            <person name="Mcewen J.G."/>
            <person name="Clay O.K."/>
            <person name="Cuomo C.A."/>
        </authorList>
    </citation>
    <scope>NUCLEOTIDE SEQUENCE [LARGE SCALE GENOMIC DNA]</scope>
    <source>
        <strain evidence="2 3">UAMH130</strain>
    </source>
</reference>
<dbReference type="STRING" id="2060905.A0A2B7WU12"/>
<dbReference type="GO" id="GO:0000492">
    <property type="term" value="P:box C/D snoRNP assembly"/>
    <property type="evidence" value="ECO:0007669"/>
    <property type="project" value="InterPro"/>
</dbReference>
<dbReference type="InterPro" id="IPR027921">
    <property type="entry name" value="NOPCHAP1"/>
</dbReference>
<sequence>MAGIATPPTKKRCLEDDGDTSSPELGSQPKRSKLRVGSTSCSSTSDSSSCEASYDSDSGSDQGNNRAAPRPLTHRYRAPIQQLDDDETSSSGESESSMSSSCSSPSSPSSSSSSSSSSDNESESESNHLPTVSGASDIVSVPLRGPHSKPSIRRFNGSALRNRLTSFLPELRAANENLEQDIAAGNVASVELDHSDETEVDGQYIEMNLGLGVLEEQDEAADSDTSMDSESTISHADDESTQSPSTSQPNPRNNTNVMNKLMGQKPEKKRPTIEEITS</sequence>
<name>A0A2B7WU12_9EURO</name>
<dbReference type="Proteomes" id="UP000224080">
    <property type="component" value="Unassembled WGS sequence"/>
</dbReference>
<evidence type="ECO:0000256" key="1">
    <source>
        <dbReference type="SAM" id="MobiDB-lite"/>
    </source>
</evidence>
<feature type="compositionally biased region" description="Low complexity" evidence="1">
    <location>
        <begin position="89"/>
        <end position="119"/>
    </location>
</feature>
<evidence type="ECO:0000313" key="2">
    <source>
        <dbReference type="EMBL" id="PGH00089.1"/>
    </source>
</evidence>
<keyword evidence="3" id="KW-1185">Reference proteome</keyword>
<protein>
    <submittedName>
        <fullName evidence="2">Uncharacterized protein</fullName>
    </submittedName>
</protein>
<proteinExistence type="predicted"/>
<feature type="compositionally biased region" description="Low complexity" evidence="1">
    <location>
        <begin position="241"/>
        <end position="256"/>
    </location>
</feature>
<feature type="compositionally biased region" description="Basic and acidic residues" evidence="1">
    <location>
        <begin position="265"/>
        <end position="278"/>
    </location>
</feature>
<comment type="caution">
    <text evidence="2">The sequence shown here is derived from an EMBL/GenBank/DDBJ whole genome shotgun (WGS) entry which is preliminary data.</text>
</comment>
<dbReference type="PANTHER" id="PTHR38489">
    <property type="entry name" value="HISTONE CHAPERONE DOMAIN-CONTAINING PROTEIN"/>
    <property type="match status" value="1"/>
</dbReference>
<dbReference type="EMBL" id="PDNC01000091">
    <property type="protein sequence ID" value="PGH00089.1"/>
    <property type="molecule type" value="Genomic_DNA"/>
</dbReference>
<dbReference type="PANTHER" id="PTHR38489:SF1">
    <property type="entry name" value="HISTONE CHAPERONE DOMAIN-CONTAINING PROTEIN"/>
    <property type="match status" value="1"/>
</dbReference>
<gene>
    <name evidence="2" type="ORF">GX51_05986</name>
</gene>
<feature type="region of interest" description="Disordered" evidence="1">
    <location>
        <begin position="1"/>
        <end position="155"/>
    </location>
</feature>